<proteinExistence type="predicted"/>
<dbReference type="SUPFAM" id="SSF53756">
    <property type="entry name" value="UDP-Glycosyltransferase/glycogen phosphorylase"/>
    <property type="match status" value="1"/>
</dbReference>
<dbReference type="PANTHER" id="PTHR12526">
    <property type="entry name" value="GLYCOSYLTRANSFERASE"/>
    <property type="match status" value="1"/>
</dbReference>
<evidence type="ECO:0000313" key="3">
    <source>
        <dbReference type="EMBL" id="MYL20766.1"/>
    </source>
</evidence>
<reference evidence="3 4" key="1">
    <citation type="submission" date="2019-11" db="EMBL/GenBank/DDBJ databases">
        <title>Genome sequences of 17 halophilic strains isolated from different environments.</title>
        <authorList>
            <person name="Furrow R.E."/>
        </authorList>
    </citation>
    <scope>NUCLEOTIDE SEQUENCE [LARGE SCALE GENOMIC DNA]</scope>
    <source>
        <strain evidence="3 4">22511_23_Filter</strain>
    </source>
</reference>
<feature type="domain" description="Glycosyl transferase family 1" evidence="1">
    <location>
        <begin position="208"/>
        <end position="363"/>
    </location>
</feature>
<name>A0A845DTN6_9BACI</name>
<dbReference type="InterPro" id="IPR001296">
    <property type="entry name" value="Glyco_trans_1"/>
</dbReference>
<dbReference type="Pfam" id="PF13579">
    <property type="entry name" value="Glyco_trans_4_4"/>
    <property type="match status" value="1"/>
</dbReference>
<feature type="domain" description="Glycosyltransferase subfamily 4-like N-terminal" evidence="2">
    <location>
        <begin position="16"/>
        <end position="181"/>
    </location>
</feature>
<dbReference type="Pfam" id="PF00534">
    <property type="entry name" value="Glycos_transf_1"/>
    <property type="match status" value="1"/>
</dbReference>
<evidence type="ECO:0000259" key="2">
    <source>
        <dbReference type="Pfam" id="PF13579"/>
    </source>
</evidence>
<evidence type="ECO:0000313" key="4">
    <source>
        <dbReference type="Proteomes" id="UP000460949"/>
    </source>
</evidence>
<dbReference type="CDD" id="cd03794">
    <property type="entry name" value="GT4_WbuB-like"/>
    <property type="match status" value="1"/>
</dbReference>
<dbReference type="Gene3D" id="3.40.50.2000">
    <property type="entry name" value="Glycogen Phosphorylase B"/>
    <property type="match status" value="2"/>
</dbReference>
<gene>
    <name evidence="3" type="ORF">GLW04_12765</name>
</gene>
<dbReference type="PANTHER" id="PTHR12526:SF638">
    <property type="entry name" value="SPORE COAT PROTEIN SA"/>
    <property type="match status" value="1"/>
</dbReference>
<organism evidence="3 4">
    <name type="scientific">Halobacillus litoralis</name>
    <dbReference type="NCBI Taxonomy" id="45668"/>
    <lineage>
        <taxon>Bacteria</taxon>
        <taxon>Bacillati</taxon>
        <taxon>Bacillota</taxon>
        <taxon>Bacilli</taxon>
        <taxon>Bacillales</taxon>
        <taxon>Bacillaceae</taxon>
        <taxon>Halobacillus</taxon>
    </lineage>
</organism>
<protein>
    <submittedName>
        <fullName evidence="3">Glycosyltransferase</fullName>
    </submittedName>
</protein>
<dbReference type="AlphaFoldDB" id="A0A845DTN6"/>
<accession>A0A845DTN6</accession>
<dbReference type="EMBL" id="WMET01000003">
    <property type="protein sequence ID" value="MYL20766.1"/>
    <property type="molecule type" value="Genomic_DNA"/>
</dbReference>
<dbReference type="GO" id="GO:0016757">
    <property type="term" value="F:glycosyltransferase activity"/>
    <property type="evidence" value="ECO:0007669"/>
    <property type="project" value="InterPro"/>
</dbReference>
<dbReference type="RefSeq" id="WP_160837871.1">
    <property type="nucleotide sequence ID" value="NZ_WMET01000003.1"/>
</dbReference>
<keyword evidence="3" id="KW-0808">Transferase</keyword>
<sequence length="405" mass="46501">MKVLYLHQHFEYKKSGTRSYQFARWLVEQGHEVTLITGMDHDYKWMDGIRVLSTKTKYCQTFSFLKRLMAFLHFVMMSFLLMLRTKEADVIYATSTPLTVGIPAVLASRIKRIPMVFEIRDVWPDVPIELGILKNKWMIGAARKLEGWIYAHAVHLVTLSDAMKENVQSKVPGKRVTTIPNLANNQWVDHLSINTNQMLKDFPCLDHPFKVIHHGSMGRVNHVEYLIDLAEKSKEIRYIAIGSGAEKEKLQRLKKERKVDNLFILDEVDKTTGYYILSMCQVGIVTVADFEILNMNSANKFFDYLASRLPVVLNYEGWQKEVLNRCQAGNGFPFAEQEAIVDYLRLLKNDENLYTAASANAKNAAISHFDADKLSKRFENVLISSLPEEAEACRKEVMPEAGRRS</sequence>
<dbReference type="Proteomes" id="UP000460949">
    <property type="component" value="Unassembled WGS sequence"/>
</dbReference>
<evidence type="ECO:0000259" key="1">
    <source>
        <dbReference type="Pfam" id="PF00534"/>
    </source>
</evidence>
<dbReference type="InterPro" id="IPR028098">
    <property type="entry name" value="Glyco_trans_4-like_N"/>
</dbReference>
<comment type="caution">
    <text evidence="3">The sequence shown here is derived from an EMBL/GenBank/DDBJ whole genome shotgun (WGS) entry which is preliminary data.</text>
</comment>